<protein>
    <submittedName>
        <fullName evidence="1">Uncharacterized protein</fullName>
    </submittedName>
</protein>
<sequence>MLVGGGFLVFRFQSFPVVSSRFQWFLSSKCRHVFTPKSVAKTTQTSTLPRT</sequence>
<reference evidence="1" key="1">
    <citation type="journal article" date="2021" name="Proc. Natl. Acad. Sci. U.S.A.">
        <title>A Catalog of Tens of Thousands of Viruses from Human Metagenomes Reveals Hidden Associations with Chronic Diseases.</title>
        <authorList>
            <person name="Tisza M.J."/>
            <person name="Buck C.B."/>
        </authorList>
    </citation>
    <scope>NUCLEOTIDE SEQUENCE</scope>
    <source>
        <strain evidence="1">Ctbvo1</strain>
    </source>
</reference>
<accession>A0A8S5L8V9</accession>
<evidence type="ECO:0000313" key="1">
    <source>
        <dbReference type="EMBL" id="DAD66313.1"/>
    </source>
</evidence>
<dbReference type="EMBL" id="BK014657">
    <property type="protein sequence ID" value="DAD66313.1"/>
    <property type="molecule type" value="Genomic_DNA"/>
</dbReference>
<proteinExistence type="predicted"/>
<name>A0A8S5L8V9_9CAUD</name>
<organism evidence="1">
    <name type="scientific">Siphoviridae sp. ctbvo1</name>
    <dbReference type="NCBI Taxonomy" id="2823590"/>
    <lineage>
        <taxon>Viruses</taxon>
        <taxon>Duplodnaviria</taxon>
        <taxon>Heunggongvirae</taxon>
        <taxon>Uroviricota</taxon>
        <taxon>Caudoviricetes</taxon>
    </lineage>
</organism>